<dbReference type="InterPro" id="IPR051604">
    <property type="entry name" value="Ergot_Alk_Oxidoreductase"/>
</dbReference>
<proteinExistence type="predicted"/>
<sequence>MILVVGATGTIGREVVKHLLDAGQRVRVLVRDPAGAPEGVDVAVGDLTQPQTLPQAFAGVQRAFLLAPFPFPEAEKMEINAFVAAEQAGVEHFVYLSNFGAGRFEGDLWAGHGANEWRLRALRSTWTILRPVRFMSSLPFVWTSVLDKGRLLEPHAGRNVVVIDPSDVGAVAARVMTEPGHEGKIYELSGQTLTGSEIAAQISAALGRTIRFVDASDDETRHDLVASGLPLQIVDATLMYFETVRAGLWYETSAVADLLGRPPRSYADWLTGHMSEISG</sequence>
<dbReference type="SUPFAM" id="SSF51735">
    <property type="entry name" value="NAD(P)-binding Rossmann-fold domains"/>
    <property type="match status" value="1"/>
</dbReference>
<protein>
    <submittedName>
        <fullName evidence="2">Uncharacterized protein YbjT (DUF2867 family)</fullName>
    </submittedName>
</protein>
<reference evidence="3" key="1">
    <citation type="submission" date="2018-05" db="EMBL/GenBank/DDBJ databases">
        <authorList>
            <person name="Deangelis K."/>
            <person name="Huntemann M."/>
            <person name="Clum A."/>
            <person name="Pillay M."/>
            <person name="Palaniappan K."/>
            <person name="Varghese N."/>
            <person name="Mikhailova N."/>
            <person name="Stamatis D."/>
            <person name="Reddy T."/>
            <person name="Daum C."/>
            <person name="Shapiro N."/>
            <person name="Ivanova N."/>
            <person name="Kyrpides N."/>
            <person name="Woyke T."/>
        </authorList>
    </citation>
    <scope>NUCLEOTIDE SEQUENCE [LARGE SCALE GENOMIC DNA]</scope>
    <source>
        <strain evidence="3">GAS496</strain>
    </source>
</reference>
<evidence type="ECO:0000259" key="1">
    <source>
        <dbReference type="Pfam" id="PF05368"/>
    </source>
</evidence>
<organism evidence="2 3">
    <name type="scientific">Mycolicibacterium moriokaense</name>
    <dbReference type="NCBI Taxonomy" id="39691"/>
    <lineage>
        <taxon>Bacteria</taxon>
        <taxon>Bacillati</taxon>
        <taxon>Actinomycetota</taxon>
        <taxon>Actinomycetes</taxon>
        <taxon>Mycobacteriales</taxon>
        <taxon>Mycobacteriaceae</taxon>
        <taxon>Mycolicibacterium</taxon>
    </lineage>
</organism>
<dbReference type="Pfam" id="PF05368">
    <property type="entry name" value="NmrA"/>
    <property type="match status" value="1"/>
</dbReference>
<accession>A0A318H585</accession>
<dbReference type="RefSeq" id="WP_110320071.1">
    <property type="nucleotide sequence ID" value="NZ_QJJU01000043.1"/>
</dbReference>
<dbReference type="Gene3D" id="3.90.25.10">
    <property type="entry name" value="UDP-galactose 4-epimerase, domain 1"/>
    <property type="match status" value="1"/>
</dbReference>
<dbReference type="InterPro" id="IPR036291">
    <property type="entry name" value="NAD(P)-bd_dom_sf"/>
</dbReference>
<dbReference type="OrthoDB" id="3510772at2"/>
<dbReference type="Gene3D" id="3.40.50.720">
    <property type="entry name" value="NAD(P)-binding Rossmann-like Domain"/>
    <property type="match status" value="1"/>
</dbReference>
<feature type="domain" description="NmrA-like" evidence="1">
    <location>
        <begin position="2"/>
        <end position="232"/>
    </location>
</feature>
<dbReference type="PANTHER" id="PTHR43162">
    <property type="match status" value="1"/>
</dbReference>
<dbReference type="EMBL" id="QJJU01000043">
    <property type="protein sequence ID" value="PXW98856.1"/>
    <property type="molecule type" value="Genomic_DNA"/>
</dbReference>
<evidence type="ECO:0000313" key="3">
    <source>
        <dbReference type="Proteomes" id="UP000247781"/>
    </source>
</evidence>
<dbReference type="AlphaFoldDB" id="A0A318H585"/>
<comment type="caution">
    <text evidence="2">The sequence shown here is derived from an EMBL/GenBank/DDBJ whole genome shotgun (WGS) entry which is preliminary data.</text>
</comment>
<reference evidence="2 3" key="2">
    <citation type="submission" date="2018-06" db="EMBL/GenBank/DDBJ databases">
        <title>Sequencing of bacterial isolates from soil warming experiment in Harvard Forest, Massachusetts, USA.</title>
        <authorList>
            <person name="Deangelis K.PhD."/>
        </authorList>
    </citation>
    <scope>NUCLEOTIDE SEQUENCE [LARGE SCALE GENOMIC DNA]</scope>
    <source>
        <strain evidence="2 3">GAS496</strain>
    </source>
</reference>
<dbReference type="PANTHER" id="PTHR43162:SF1">
    <property type="entry name" value="PRESTALK A DIFFERENTIATION PROTEIN A"/>
    <property type="match status" value="1"/>
</dbReference>
<dbReference type="Proteomes" id="UP000247781">
    <property type="component" value="Unassembled WGS sequence"/>
</dbReference>
<keyword evidence="3" id="KW-1185">Reference proteome</keyword>
<dbReference type="InterPro" id="IPR008030">
    <property type="entry name" value="NmrA-like"/>
</dbReference>
<name>A0A318H585_9MYCO</name>
<evidence type="ECO:0000313" key="2">
    <source>
        <dbReference type="EMBL" id="PXW98856.1"/>
    </source>
</evidence>
<gene>
    <name evidence="2" type="ORF">C8E89_1436</name>
</gene>